<accession>A0ABU2AFD9</accession>
<dbReference type="PANTHER" id="PTHR47199:SF2">
    <property type="entry name" value="PHOTOSYSTEM II STABILITY_ASSEMBLY FACTOR HCF136, CHLOROPLASTIC"/>
    <property type="match status" value="1"/>
</dbReference>
<evidence type="ECO:0000313" key="5">
    <source>
        <dbReference type="EMBL" id="MDR7335932.1"/>
    </source>
</evidence>
<protein>
    <submittedName>
        <fullName evidence="5">Photosystem II stability/assembly factor-like uncharacterized protein</fullName>
    </submittedName>
</protein>
<dbReference type="InterPro" id="IPR035986">
    <property type="entry name" value="PKD_dom_sf"/>
</dbReference>
<dbReference type="InterPro" id="IPR015943">
    <property type="entry name" value="WD40/YVTN_repeat-like_dom_sf"/>
</dbReference>
<dbReference type="SUPFAM" id="SSF110296">
    <property type="entry name" value="Oligoxyloglucan reducing end-specific cellobiohydrolase"/>
    <property type="match status" value="4"/>
</dbReference>
<dbReference type="Gene3D" id="2.130.10.10">
    <property type="entry name" value="YVTN repeat-like/Quinoprotein amine dehydrogenase"/>
    <property type="match status" value="4"/>
</dbReference>
<keyword evidence="3" id="KW-0732">Signal</keyword>
<dbReference type="PROSITE" id="PS50093">
    <property type="entry name" value="PKD"/>
    <property type="match status" value="1"/>
</dbReference>
<dbReference type="InterPro" id="IPR000601">
    <property type="entry name" value="PKD_dom"/>
</dbReference>
<dbReference type="CDD" id="cd15482">
    <property type="entry name" value="Sialidase_non-viral"/>
    <property type="match status" value="2"/>
</dbReference>
<evidence type="ECO:0000256" key="1">
    <source>
        <dbReference type="ARBA" id="ARBA00022531"/>
    </source>
</evidence>
<reference evidence="5 6" key="1">
    <citation type="submission" date="2023-07" db="EMBL/GenBank/DDBJ databases">
        <title>Sorghum-associated microbial communities from plants grown in Nebraska, USA.</title>
        <authorList>
            <person name="Schachtman D."/>
        </authorList>
    </citation>
    <scope>NUCLEOTIDE SEQUENCE [LARGE SCALE GENOMIC DNA]</scope>
    <source>
        <strain evidence="5 6">BE316</strain>
    </source>
</reference>
<keyword evidence="6" id="KW-1185">Reference proteome</keyword>
<dbReference type="SMART" id="SM00089">
    <property type="entry name" value="PKD"/>
    <property type="match status" value="1"/>
</dbReference>
<evidence type="ECO:0000259" key="4">
    <source>
        <dbReference type="PROSITE" id="PS50093"/>
    </source>
</evidence>
<evidence type="ECO:0000256" key="2">
    <source>
        <dbReference type="ARBA" id="ARBA00023276"/>
    </source>
</evidence>
<keyword evidence="2" id="KW-0604">Photosystem II</keyword>
<dbReference type="Proteomes" id="UP001180825">
    <property type="component" value="Unassembled WGS sequence"/>
</dbReference>
<evidence type="ECO:0000313" key="6">
    <source>
        <dbReference type="Proteomes" id="UP001180825"/>
    </source>
</evidence>
<feature type="signal peptide" evidence="3">
    <location>
        <begin position="1"/>
        <end position="19"/>
    </location>
</feature>
<dbReference type="RefSeq" id="WP_310332933.1">
    <property type="nucleotide sequence ID" value="NZ_JAVDXV010000012.1"/>
</dbReference>
<name>A0ABU2AFD9_9BURK</name>
<dbReference type="SUPFAM" id="SSF49299">
    <property type="entry name" value="PKD domain"/>
    <property type="match status" value="1"/>
</dbReference>
<dbReference type="InterPro" id="IPR028203">
    <property type="entry name" value="PSII_CF48-like_dom"/>
</dbReference>
<dbReference type="InterPro" id="IPR022409">
    <property type="entry name" value="PKD/Chitinase_dom"/>
</dbReference>
<comment type="caution">
    <text evidence="5">The sequence shown here is derived from an EMBL/GenBank/DDBJ whole genome shotgun (WGS) entry which is preliminary data.</text>
</comment>
<dbReference type="Pfam" id="PF18911">
    <property type="entry name" value="PKD_4"/>
    <property type="match status" value="1"/>
</dbReference>
<feature type="domain" description="PKD" evidence="4">
    <location>
        <begin position="41"/>
        <end position="119"/>
    </location>
</feature>
<dbReference type="EMBL" id="JAVDXV010000012">
    <property type="protein sequence ID" value="MDR7335932.1"/>
    <property type="molecule type" value="Genomic_DNA"/>
</dbReference>
<dbReference type="Pfam" id="PF14870">
    <property type="entry name" value="PSII_BNR"/>
    <property type="match status" value="1"/>
</dbReference>
<dbReference type="Gene3D" id="2.60.40.10">
    <property type="entry name" value="Immunoglobulins"/>
    <property type="match status" value="1"/>
</dbReference>
<proteinExistence type="predicted"/>
<sequence length="786" mass="84472">MDIWLWCRRWLMACVVVIAAACGGGGGDGATAPPPVATIIPQDLSISAPERGETGVDVNFGNSAATLAGLSFRWMFGDGAVSDAASPKHRFMQAGSYEVRLKVSNSAGQSREVQSRVTVAALANVQGLPCSAEGNGGWCLQRSLPGLRTVDVAMANAATGWALDDLGRIRKTVDGGETWSLQRPSLGRYSVLAFRTALDGWALGADGGLHTTDGGTTWTKSSLPELAVRKVHFVNERVLFVQSGGSYEGRLFGTKDGGVTWNEATVSMLPDSKLDFSPDGVVWISDAQGLSRSVDMGKSFTRVFDLPAIDPPRTRPRYETWLTVVDDQRLYFHANYVWLVGTGVYLNDKYAAWRSEDGGATWKEVESHAYPSGVNNILRVSASDNIILALKLGQLHRSDDAGRNWKKLTDAPAVTQVVDFDGSNFIALDFRGQSWSSADAGLTWKSLGSRPGSSNPGGVEALVTRVDAHTLLVEAGFPNYWMVRPDLYLSTDRGVSWRALATGANWDVRQQNGAPWFFDAKRGVLTLNDDSLWDTADGGRTWASRGSPGTAGPYMVQPKIQFQGERVGWRLRSSGVLESSSDSGATWKSLRAPVVTDFYFADERRGWIKPQNANGILLTSDGGQTFVSAGAPIDIRSLRYGVDGRMVGINSGSEVVYSIDAGKSWQKSPSSVSWPTQLAFQGSVVWIVGEFGELARSNDGGATWTRVSIPVSLSTSLNDIGFANSTDGWIVGDNSTILATRDGGATWTRQRISVSANLVGIQFTDAKTGWIASDLGLVFATASGGE</sequence>
<keyword evidence="1" id="KW-0602">Photosynthesis</keyword>
<feature type="chain" id="PRO_5045724764" evidence="3">
    <location>
        <begin position="20"/>
        <end position="786"/>
    </location>
</feature>
<gene>
    <name evidence="5" type="ORF">J2X21_005099</name>
</gene>
<dbReference type="CDD" id="cd00146">
    <property type="entry name" value="PKD"/>
    <property type="match status" value="1"/>
</dbReference>
<dbReference type="PANTHER" id="PTHR47199">
    <property type="entry name" value="PHOTOSYSTEM II STABILITY/ASSEMBLY FACTOR HCF136, CHLOROPLASTIC"/>
    <property type="match status" value="1"/>
</dbReference>
<dbReference type="InterPro" id="IPR013783">
    <property type="entry name" value="Ig-like_fold"/>
</dbReference>
<evidence type="ECO:0000256" key="3">
    <source>
        <dbReference type="SAM" id="SignalP"/>
    </source>
</evidence>
<organism evidence="5 6">
    <name type="scientific">Roseateles asaccharophilus</name>
    <dbReference type="NCBI Taxonomy" id="582607"/>
    <lineage>
        <taxon>Bacteria</taxon>
        <taxon>Pseudomonadati</taxon>
        <taxon>Pseudomonadota</taxon>
        <taxon>Betaproteobacteria</taxon>
        <taxon>Burkholderiales</taxon>
        <taxon>Sphaerotilaceae</taxon>
        <taxon>Roseateles</taxon>
    </lineage>
</organism>